<reference evidence="1 2" key="2">
    <citation type="journal article" date="2018" name="Hortic Res">
        <title>Improved Brassica rapa reference genome by single-molecule sequencing and chromosome conformation capture technologies.</title>
        <authorList>
            <person name="Zhang L."/>
            <person name="Cai X."/>
            <person name="Wu J."/>
            <person name="Liu M."/>
            <person name="Grob S."/>
            <person name="Cheng F."/>
            <person name="Liang J."/>
            <person name="Cai C."/>
            <person name="Liu Z."/>
            <person name="Liu B."/>
            <person name="Wang F."/>
            <person name="Li S."/>
            <person name="Liu F."/>
            <person name="Li X."/>
            <person name="Cheng L."/>
            <person name="Yang W."/>
            <person name="Li M.H."/>
            <person name="Grossniklaus U."/>
            <person name="Zheng H."/>
            <person name="Wang X."/>
        </authorList>
    </citation>
    <scope>NUCLEOTIDE SEQUENCE [LARGE SCALE GENOMIC DNA]</scope>
    <source>
        <strain evidence="1 2">cv. Chiifu-401-42</strain>
    </source>
</reference>
<dbReference type="InParanoid" id="M4EVE3"/>
<dbReference type="Proteomes" id="UP000011750">
    <property type="component" value="Chromosome A04"/>
</dbReference>
<accession>M4EVE3</accession>
<reference evidence="1 2" key="1">
    <citation type="journal article" date="2011" name="Nat. Genet.">
        <title>The genome of the mesopolyploid crop species Brassica rapa.</title>
        <authorList>
            <consortium name="Brassica rapa Genome Sequencing Project Consortium"/>
            <person name="Wang X."/>
            <person name="Wang H."/>
            <person name="Wang J."/>
            <person name="Sun R."/>
            <person name="Wu J."/>
            <person name="Liu S."/>
            <person name="Bai Y."/>
            <person name="Mun J.H."/>
            <person name="Bancroft I."/>
            <person name="Cheng F."/>
            <person name="Huang S."/>
            <person name="Li X."/>
            <person name="Hua W."/>
            <person name="Wang J."/>
            <person name="Wang X."/>
            <person name="Freeling M."/>
            <person name="Pires J.C."/>
            <person name="Paterson A.H."/>
            <person name="Chalhoub B."/>
            <person name="Wang B."/>
            <person name="Hayward A."/>
            <person name="Sharpe A.G."/>
            <person name="Park B.S."/>
            <person name="Weisshaar B."/>
            <person name="Liu B."/>
            <person name="Li B."/>
            <person name="Liu B."/>
            <person name="Tong C."/>
            <person name="Song C."/>
            <person name="Duran C."/>
            <person name="Peng C."/>
            <person name="Geng C."/>
            <person name="Koh C."/>
            <person name="Lin C."/>
            <person name="Edwards D."/>
            <person name="Mu D."/>
            <person name="Shen D."/>
            <person name="Soumpourou E."/>
            <person name="Li F."/>
            <person name="Fraser F."/>
            <person name="Conant G."/>
            <person name="Lassalle G."/>
            <person name="King G.J."/>
            <person name="Bonnema G."/>
            <person name="Tang H."/>
            <person name="Wang H."/>
            <person name="Belcram H."/>
            <person name="Zhou H."/>
            <person name="Hirakawa H."/>
            <person name="Abe H."/>
            <person name="Guo H."/>
            <person name="Wang H."/>
            <person name="Jin H."/>
            <person name="Parkin I.A."/>
            <person name="Batley J."/>
            <person name="Kim J.S."/>
            <person name="Just J."/>
            <person name="Li J."/>
            <person name="Xu J."/>
            <person name="Deng J."/>
            <person name="Kim J.A."/>
            <person name="Li J."/>
            <person name="Yu J."/>
            <person name="Meng J."/>
            <person name="Wang J."/>
            <person name="Min J."/>
            <person name="Poulain J."/>
            <person name="Wang J."/>
            <person name="Hatakeyama K."/>
            <person name="Wu K."/>
            <person name="Wang L."/>
            <person name="Fang L."/>
            <person name="Trick M."/>
            <person name="Links M.G."/>
            <person name="Zhao M."/>
            <person name="Jin M."/>
            <person name="Ramchiary N."/>
            <person name="Drou N."/>
            <person name="Berkman P.J."/>
            <person name="Cai Q."/>
            <person name="Huang Q."/>
            <person name="Li R."/>
            <person name="Tabata S."/>
            <person name="Cheng S."/>
            <person name="Zhang S."/>
            <person name="Zhang S."/>
            <person name="Huang S."/>
            <person name="Sato S."/>
            <person name="Sun S."/>
            <person name="Kwon S.J."/>
            <person name="Choi S.R."/>
            <person name="Lee T.H."/>
            <person name="Fan W."/>
            <person name="Zhao X."/>
            <person name="Tan X."/>
            <person name="Xu X."/>
            <person name="Wang Y."/>
            <person name="Qiu Y."/>
            <person name="Yin Y."/>
            <person name="Li Y."/>
            <person name="Du Y."/>
            <person name="Liao Y."/>
            <person name="Lim Y."/>
            <person name="Narusaka Y."/>
            <person name="Wang Y."/>
            <person name="Wang Z."/>
            <person name="Li Z."/>
            <person name="Wang Z."/>
            <person name="Xiong Z."/>
            <person name="Zhang Z."/>
        </authorList>
    </citation>
    <scope>NUCLEOTIDE SEQUENCE [LARGE SCALE GENOMIC DNA]</scope>
    <source>
        <strain evidence="1 2">cv. Chiifu-401-42</strain>
    </source>
</reference>
<sequence length="87" mass="10251">MVATISGGGACNSHAEAKLPEVLATSYGLRVRRGWWLWLRLDERNTMVALHARDFQRLRRYGRFTEQTKTKLQRWRFLAILSCGERW</sequence>
<proteinExistence type="predicted"/>
<evidence type="ECO:0000313" key="1">
    <source>
        <dbReference type="EnsemblPlants" id="Bra032776.1-P"/>
    </source>
</evidence>
<name>M4EVE3_BRACM</name>
<dbReference type="HOGENOM" id="CLU_2486525_0_0_1"/>
<organism evidence="1 2">
    <name type="scientific">Brassica campestris</name>
    <name type="common">Field mustard</name>
    <dbReference type="NCBI Taxonomy" id="3711"/>
    <lineage>
        <taxon>Eukaryota</taxon>
        <taxon>Viridiplantae</taxon>
        <taxon>Streptophyta</taxon>
        <taxon>Embryophyta</taxon>
        <taxon>Tracheophyta</taxon>
        <taxon>Spermatophyta</taxon>
        <taxon>Magnoliopsida</taxon>
        <taxon>eudicotyledons</taxon>
        <taxon>Gunneridae</taxon>
        <taxon>Pentapetalae</taxon>
        <taxon>rosids</taxon>
        <taxon>malvids</taxon>
        <taxon>Brassicales</taxon>
        <taxon>Brassicaceae</taxon>
        <taxon>Brassiceae</taxon>
        <taxon>Brassica</taxon>
    </lineage>
</organism>
<evidence type="ECO:0000313" key="2">
    <source>
        <dbReference type="Proteomes" id="UP000011750"/>
    </source>
</evidence>
<dbReference type="AlphaFoldDB" id="M4EVE3"/>
<protein>
    <submittedName>
        <fullName evidence="1">Uncharacterized protein</fullName>
    </submittedName>
</protein>
<dbReference type="EnsemblPlants" id="Bra032776.1">
    <property type="protein sequence ID" value="Bra032776.1-P"/>
    <property type="gene ID" value="Bra032776"/>
</dbReference>
<keyword evidence="2" id="KW-1185">Reference proteome</keyword>
<dbReference type="Gramene" id="Bra032776.1">
    <property type="protein sequence ID" value="Bra032776.1-P"/>
    <property type="gene ID" value="Bra032776"/>
</dbReference>
<reference evidence="1" key="3">
    <citation type="submission" date="2023-03" db="UniProtKB">
        <authorList>
            <consortium name="EnsemblPlants"/>
        </authorList>
    </citation>
    <scope>IDENTIFICATION</scope>
    <source>
        <strain evidence="1">cv. Chiifu-401-42</strain>
    </source>
</reference>